<sequence length="109" mass="12125">MAELQMQDIKNVIVHNLSASETYQLFQAKFFINVLAEPAEVVAESLVPSIRSIPANGSTKSTYIRFLTGLKAYSQIFSVKDSHLVLGGIAMCLKIDETYRSDMSVLHFP</sequence>
<reference evidence="1" key="1">
    <citation type="submission" date="2020-08" db="EMBL/GenBank/DDBJ databases">
        <title>Plant Genome Project.</title>
        <authorList>
            <person name="Zhang R.-G."/>
        </authorList>
    </citation>
    <scope>NUCLEOTIDE SEQUENCE</scope>
    <source>
        <strain evidence="1">WSP0</strain>
        <tissue evidence="1">Leaf</tissue>
    </source>
</reference>
<proteinExistence type="predicted"/>
<evidence type="ECO:0000313" key="1">
    <source>
        <dbReference type="EMBL" id="KAG5554098.1"/>
    </source>
</evidence>
<organism evidence="1 2">
    <name type="scientific">Rhododendron griersonianum</name>
    <dbReference type="NCBI Taxonomy" id="479676"/>
    <lineage>
        <taxon>Eukaryota</taxon>
        <taxon>Viridiplantae</taxon>
        <taxon>Streptophyta</taxon>
        <taxon>Embryophyta</taxon>
        <taxon>Tracheophyta</taxon>
        <taxon>Spermatophyta</taxon>
        <taxon>Magnoliopsida</taxon>
        <taxon>eudicotyledons</taxon>
        <taxon>Gunneridae</taxon>
        <taxon>Pentapetalae</taxon>
        <taxon>asterids</taxon>
        <taxon>Ericales</taxon>
        <taxon>Ericaceae</taxon>
        <taxon>Ericoideae</taxon>
        <taxon>Rhodoreae</taxon>
        <taxon>Rhododendron</taxon>
    </lineage>
</organism>
<dbReference type="AlphaFoldDB" id="A0AAV6KNB9"/>
<evidence type="ECO:0000313" key="2">
    <source>
        <dbReference type="Proteomes" id="UP000823749"/>
    </source>
</evidence>
<keyword evidence="2" id="KW-1185">Reference proteome</keyword>
<protein>
    <submittedName>
        <fullName evidence="1">Uncharacterized protein</fullName>
    </submittedName>
</protein>
<dbReference type="Proteomes" id="UP000823749">
    <property type="component" value="Chromosome 4"/>
</dbReference>
<accession>A0AAV6KNB9</accession>
<name>A0AAV6KNB9_9ERIC</name>
<dbReference type="EMBL" id="JACTNZ010000004">
    <property type="protein sequence ID" value="KAG5554098.1"/>
    <property type="molecule type" value="Genomic_DNA"/>
</dbReference>
<gene>
    <name evidence="1" type="ORF">RHGRI_011839</name>
</gene>
<comment type="caution">
    <text evidence="1">The sequence shown here is derived from an EMBL/GenBank/DDBJ whole genome shotgun (WGS) entry which is preliminary data.</text>
</comment>